<name>A0A087G1G1_ARAAL</name>
<evidence type="ECO:0000313" key="4">
    <source>
        <dbReference type="Proteomes" id="UP000029120"/>
    </source>
</evidence>
<evidence type="ECO:0000313" key="3">
    <source>
        <dbReference type="EMBL" id="KFK23713.1"/>
    </source>
</evidence>
<reference evidence="4" key="1">
    <citation type="journal article" date="2015" name="Nat. Plants">
        <title>Genome expansion of Arabis alpina linked with retrotransposition and reduced symmetric DNA methylation.</title>
        <authorList>
            <person name="Willing E.M."/>
            <person name="Rawat V."/>
            <person name="Mandakova T."/>
            <person name="Maumus F."/>
            <person name="James G.V."/>
            <person name="Nordstroem K.J."/>
            <person name="Becker C."/>
            <person name="Warthmann N."/>
            <person name="Chica C."/>
            <person name="Szarzynska B."/>
            <person name="Zytnicki M."/>
            <person name="Albani M.C."/>
            <person name="Kiefer C."/>
            <person name="Bergonzi S."/>
            <person name="Castaings L."/>
            <person name="Mateos J.L."/>
            <person name="Berns M.C."/>
            <person name="Bujdoso N."/>
            <person name="Piofczyk T."/>
            <person name="de Lorenzo L."/>
            <person name="Barrero-Sicilia C."/>
            <person name="Mateos I."/>
            <person name="Piednoel M."/>
            <person name="Hagmann J."/>
            <person name="Chen-Min-Tao R."/>
            <person name="Iglesias-Fernandez R."/>
            <person name="Schuster S.C."/>
            <person name="Alonso-Blanco C."/>
            <person name="Roudier F."/>
            <person name="Carbonero P."/>
            <person name="Paz-Ares J."/>
            <person name="Davis S.J."/>
            <person name="Pecinka A."/>
            <person name="Quesneville H."/>
            <person name="Colot V."/>
            <person name="Lysak M.A."/>
            <person name="Weigel D."/>
            <person name="Coupland G."/>
            <person name="Schneeberger K."/>
        </authorList>
    </citation>
    <scope>NUCLEOTIDE SEQUENCE [LARGE SCALE GENOMIC DNA]</scope>
    <source>
        <strain evidence="4">cv. Pajares</strain>
    </source>
</reference>
<dbReference type="Proteomes" id="UP000029120">
    <property type="component" value="Unassembled WGS sequence"/>
</dbReference>
<keyword evidence="1" id="KW-0433">Leucine-rich repeat</keyword>
<dbReference type="AlphaFoldDB" id="A0A087G1G1"/>
<evidence type="ECO:0000256" key="2">
    <source>
        <dbReference type="ARBA" id="ARBA00022737"/>
    </source>
</evidence>
<dbReference type="PANTHER" id="PTHR11017:SF569">
    <property type="entry name" value="DISEASE RESISTANCE PROTEIN"/>
    <property type="match status" value="1"/>
</dbReference>
<keyword evidence="2" id="KW-0677">Repeat</keyword>
<feature type="non-terminal residue" evidence="3">
    <location>
        <position position="84"/>
    </location>
</feature>
<dbReference type="EMBL" id="KL976082">
    <property type="protein sequence ID" value="KFK23713.1"/>
    <property type="molecule type" value="Genomic_DNA"/>
</dbReference>
<sequence>HLPEGMEFPRRLRFFHWEAFPGKVFPRTFNLEYLVELNMQHNKLEKLWEGTLPLINLKRMDLSKSPNLKELPDLSNATNLESLI</sequence>
<dbReference type="PANTHER" id="PTHR11017">
    <property type="entry name" value="LEUCINE-RICH REPEAT-CONTAINING PROTEIN"/>
    <property type="match status" value="1"/>
</dbReference>
<protein>
    <recommendedName>
        <fullName evidence="5">Disease resistance protein</fullName>
    </recommendedName>
</protein>
<dbReference type="SUPFAM" id="SSF52058">
    <property type="entry name" value="L domain-like"/>
    <property type="match status" value="1"/>
</dbReference>
<evidence type="ECO:0000256" key="1">
    <source>
        <dbReference type="ARBA" id="ARBA00022614"/>
    </source>
</evidence>
<dbReference type="InterPro" id="IPR044974">
    <property type="entry name" value="Disease_R_plants"/>
</dbReference>
<dbReference type="OrthoDB" id="1112844at2759"/>
<dbReference type="Gene3D" id="3.80.10.10">
    <property type="entry name" value="Ribonuclease Inhibitor"/>
    <property type="match status" value="1"/>
</dbReference>
<dbReference type="Pfam" id="PF07725">
    <property type="entry name" value="LRR_3"/>
    <property type="match status" value="1"/>
</dbReference>
<evidence type="ECO:0008006" key="5">
    <source>
        <dbReference type="Google" id="ProtNLM"/>
    </source>
</evidence>
<organism evidence="3 4">
    <name type="scientific">Arabis alpina</name>
    <name type="common">Alpine rock-cress</name>
    <dbReference type="NCBI Taxonomy" id="50452"/>
    <lineage>
        <taxon>Eukaryota</taxon>
        <taxon>Viridiplantae</taxon>
        <taxon>Streptophyta</taxon>
        <taxon>Embryophyta</taxon>
        <taxon>Tracheophyta</taxon>
        <taxon>Spermatophyta</taxon>
        <taxon>Magnoliopsida</taxon>
        <taxon>eudicotyledons</taxon>
        <taxon>Gunneridae</taxon>
        <taxon>Pentapetalae</taxon>
        <taxon>rosids</taxon>
        <taxon>malvids</taxon>
        <taxon>Brassicales</taxon>
        <taxon>Brassicaceae</taxon>
        <taxon>Arabideae</taxon>
        <taxon>Arabis</taxon>
    </lineage>
</organism>
<dbReference type="GO" id="GO:0006952">
    <property type="term" value="P:defense response"/>
    <property type="evidence" value="ECO:0007669"/>
    <property type="project" value="InterPro"/>
</dbReference>
<keyword evidence="4" id="KW-1185">Reference proteome</keyword>
<dbReference type="Gramene" id="KFK23713">
    <property type="protein sequence ID" value="KFK23713"/>
    <property type="gene ID" value="AALP_AAs47628U000100"/>
</dbReference>
<proteinExistence type="predicted"/>
<feature type="non-terminal residue" evidence="3">
    <location>
        <position position="1"/>
    </location>
</feature>
<dbReference type="InterPro" id="IPR011713">
    <property type="entry name" value="Leu-rich_rpt_3"/>
</dbReference>
<accession>A0A087G1G1</accession>
<dbReference type="InterPro" id="IPR032675">
    <property type="entry name" value="LRR_dom_sf"/>
</dbReference>
<gene>
    <name evidence="3" type="ORF">AALP_AAs47628U000100</name>
</gene>